<dbReference type="Proteomes" id="UP001221757">
    <property type="component" value="Unassembled WGS sequence"/>
</dbReference>
<feature type="non-terminal residue" evidence="1">
    <location>
        <position position="1"/>
    </location>
</feature>
<name>A0AAD7DW72_MYCRO</name>
<dbReference type="EMBL" id="JARKIE010000018">
    <property type="protein sequence ID" value="KAJ7701181.1"/>
    <property type="molecule type" value="Genomic_DNA"/>
</dbReference>
<evidence type="ECO:0000313" key="1">
    <source>
        <dbReference type="EMBL" id="KAJ7701181.1"/>
    </source>
</evidence>
<keyword evidence="2" id="KW-1185">Reference proteome</keyword>
<protein>
    <submittedName>
        <fullName evidence="1">Uncharacterized protein</fullName>
    </submittedName>
</protein>
<feature type="non-terminal residue" evidence="1">
    <location>
        <position position="81"/>
    </location>
</feature>
<sequence>DNESGIFNALQPLLARCPSRFERSEALSFYCEREGQVKEQTPATPYSEIMAQAYCDMCRRLGLAPSDAESSAFASFIVQWP</sequence>
<evidence type="ECO:0000313" key="2">
    <source>
        <dbReference type="Proteomes" id="UP001221757"/>
    </source>
</evidence>
<comment type="caution">
    <text evidence="1">The sequence shown here is derived from an EMBL/GenBank/DDBJ whole genome shotgun (WGS) entry which is preliminary data.</text>
</comment>
<dbReference type="Gene3D" id="1.10.150.750">
    <property type="match status" value="1"/>
</dbReference>
<dbReference type="AlphaFoldDB" id="A0AAD7DW72"/>
<reference evidence="1" key="1">
    <citation type="submission" date="2023-03" db="EMBL/GenBank/DDBJ databases">
        <title>Massive genome expansion in bonnet fungi (Mycena s.s.) driven by repeated elements and novel gene families across ecological guilds.</title>
        <authorList>
            <consortium name="Lawrence Berkeley National Laboratory"/>
            <person name="Harder C.B."/>
            <person name="Miyauchi S."/>
            <person name="Viragh M."/>
            <person name="Kuo A."/>
            <person name="Thoen E."/>
            <person name="Andreopoulos B."/>
            <person name="Lu D."/>
            <person name="Skrede I."/>
            <person name="Drula E."/>
            <person name="Henrissat B."/>
            <person name="Morin E."/>
            <person name="Kohler A."/>
            <person name="Barry K."/>
            <person name="LaButti K."/>
            <person name="Morin E."/>
            <person name="Salamov A."/>
            <person name="Lipzen A."/>
            <person name="Mereny Z."/>
            <person name="Hegedus B."/>
            <person name="Baldrian P."/>
            <person name="Stursova M."/>
            <person name="Weitz H."/>
            <person name="Taylor A."/>
            <person name="Grigoriev I.V."/>
            <person name="Nagy L.G."/>
            <person name="Martin F."/>
            <person name="Kauserud H."/>
        </authorList>
    </citation>
    <scope>NUCLEOTIDE SEQUENCE</scope>
    <source>
        <strain evidence="1">CBHHK067</strain>
    </source>
</reference>
<proteinExistence type="predicted"/>
<organism evidence="1 2">
    <name type="scientific">Mycena rosella</name>
    <name type="common">Pink bonnet</name>
    <name type="synonym">Agaricus rosellus</name>
    <dbReference type="NCBI Taxonomy" id="1033263"/>
    <lineage>
        <taxon>Eukaryota</taxon>
        <taxon>Fungi</taxon>
        <taxon>Dikarya</taxon>
        <taxon>Basidiomycota</taxon>
        <taxon>Agaricomycotina</taxon>
        <taxon>Agaricomycetes</taxon>
        <taxon>Agaricomycetidae</taxon>
        <taxon>Agaricales</taxon>
        <taxon>Marasmiineae</taxon>
        <taxon>Mycenaceae</taxon>
        <taxon>Mycena</taxon>
    </lineage>
</organism>
<accession>A0AAD7DW72</accession>
<gene>
    <name evidence="1" type="ORF">B0H17DRAFT_881396</name>
</gene>